<accession>A0A0R1N0N3</accession>
<dbReference type="STRING" id="1423792.FD09_GL000799"/>
<reference evidence="1 2" key="1">
    <citation type="journal article" date="2015" name="Genome Announc.">
        <title>Expanding the biotechnology potential of lactobacilli through comparative genomics of 213 strains and associated genera.</title>
        <authorList>
            <person name="Sun Z."/>
            <person name="Harris H.M."/>
            <person name="McCann A."/>
            <person name="Guo C."/>
            <person name="Argimon S."/>
            <person name="Zhang W."/>
            <person name="Yang X."/>
            <person name="Jeffery I.B."/>
            <person name="Cooney J.C."/>
            <person name="Kagawa T.F."/>
            <person name="Liu W."/>
            <person name="Song Y."/>
            <person name="Salvetti E."/>
            <person name="Wrobel A."/>
            <person name="Rasinkangas P."/>
            <person name="Parkhill J."/>
            <person name="Rea M.C."/>
            <person name="O'Sullivan O."/>
            <person name="Ritari J."/>
            <person name="Douillard F.P."/>
            <person name="Paul Ross R."/>
            <person name="Yang R."/>
            <person name="Briner A.E."/>
            <person name="Felis G.E."/>
            <person name="de Vos W.M."/>
            <person name="Barrangou R."/>
            <person name="Klaenhammer T.R."/>
            <person name="Caufield P.W."/>
            <person name="Cui Y."/>
            <person name="Zhang H."/>
            <person name="O'Toole P.W."/>
        </authorList>
    </citation>
    <scope>NUCLEOTIDE SEQUENCE [LARGE SCALE GENOMIC DNA]</scope>
    <source>
        <strain evidence="1 2">DSM 12744</strain>
    </source>
</reference>
<comment type="caution">
    <text evidence="1">The sequence shown here is derived from an EMBL/GenBank/DDBJ whole genome shotgun (WGS) entry which is preliminary data.</text>
</comment>
<evidence type="ECO:0000313" key="2">
    <source>
        <dbReference type="Proteomes" id="UP000051330"/>
    </source>
</evidence>
<name>A0A0R1N0N3_9LACO</name>
<dbReference type="EMBL" id="AZEC01000013">
    <property type="protein sequence ID" value="KRL11074.1"/>
    <property type="molecule type" value="Genomic_DNA"/>
</dbReference>
<protein>
    <submittedName>
        <fullName evidence="1">Uncharacterized protein</fullName>
    </submittedName>
</protein>
<gene>
    <name evidence="1" type="ORF">FD09_GL000799</name>
</gene>
<organism evidence="1 2">
    <name type="scientific">Schleiferilactobacillus perolens DSM 12744</name>
    <dbReference type="NCBI Taxonomy" id="1423792"/>
    <lineage>
        <taxon>Bacteria</taxon>
        <taxon>Bacillati</taxon>
        <taxon>Bacillota</taxon>
        <taxon>Bacilli</taxon>
        <taxon>Lactobacillales</taxon>
        <taxon>Lactobacillaceae</taxon>
        <taxon>Schleiferilactobacillus</taxon>
    </lineage>
</organism>
<proteinExistence type="predicted"/>
<dbReference type="PATRIC" id="fig|1423792.3.peg.815"/>
<dbReference type="Proteomes" id="UP000051330">
    <property type="component" value="Unassembled WGS sequence"/>
</dbReference>
<dbReference type="AlphaFoldDB" id="A0A0R1N0N3"/>
<keyword evidence="2" id="KW-1185">Reference proteome</keyword>
<evidence type="ECO:0000313" key="1">
    <source>
        <dbReference type="EMBL" id="KRL11074.1"/>
    </source>
</evidence>
<sequence>MENILQTEHDLNNANRLLFCRGWYALVAGDETGGIKTCEQAISIETILGQTNMARQYTFILTNIQRNKQNPGDSAYFM</sequence>